<evidence type="ECO:0000313" key="2">
    <source>
        <dbReference type="Proteomes" id="UP000017836"/>
    </source>
</evidence>
<accession>W1NUD5</accession>
<dbReference type="Gramene" id="ERM98264">
    <property type="protein sequence ID" value="ERM98264"/>
    <property type="gene ID" value="AMTR_s00221p00021110"/>
</dbReference>
<gene>
    <name evidence="1" type="ORF">AMTR_s00221p00021110</name>
</gene>
<dbReference type="Gene3D" id="1.25.40.10">
    <property type="entry name" value="Tetratricopeptide repeat domain"/>
    <property type="match status" value="1"/>
</dbReference>
<organism evidence="1 2">
    <name type="scientific">Amborella trichopoda</name>
    <dbReference type="NCBI Taxonomy" id="13333"/>
    <lineage>
        <taxon>Eukaryota</taxon>
        <taxon>Viridiplantae</taxon>
        <taxon>Streptophyta</taxon>
        <taxon>Embryophyta</taxon>
        <taxon>Tracheophyta</taxon>
        <taxon>Spermatophyta</taxon>
        <taxon>Magnoliopsida</taxon>
        <taxon>Amborellales</taxon>
        <taxon>Amborellaceae</taxon>
        <taxon>Amborella</taxon>
    </lineage>
</organism>
<dbReference type="HOGENOM" id="CLU_1799068_0_0_1"/>
<dbReference type="eggNOG" id="KOG4197">
    <property type="taxonomic scope" value="Eukaryota"/>
</dbReference>
<evidence type="ECO:0000313" key="1">
    <source>
        <dbReference type="EMBL" id="ERM98264.1"/>
    </source>
</evidence>
<reference evidence="2" key="1">
    <citation type="journal article" date="2013" name="Science">
        <title>The Amborella genome and the evolution of flowering plants.</title>
        <authorList>
            <consortium name="Amborella Genome Project"/>
        </authorList>
    </citation>
    <scope>NUCLEOTIDE SEQUENCE [LARGE SCALE GENOMIC DNA]</scope>
</reference>
<keyword evidence="2" id="KW-1185">Reference proteome</keyword>
<dbReference type="Proteomes" id="UP000017836">
    <property type="component" value="Unassembled WGS sequence"/>
</dbReference>
<proteinExistence type="predicted"/>
<dbReference type="EMBL" id="KI395473">
    <property type="protein sequence ID" value="ERM98264.1"/>
    <property type="molecule type" value="Genomic_DNA"/>
</dbReference>
<protein>
    <submittedName>
        <fullName evidence="1">Uncharacterized protein</fullName>
    </submittedName>
</protein>
<dbReference type="InterPro" id="IPR011990">
    <property type="entry name" value="TPR-like_helical_dom_sf"/>
</dbReference>
<sequence>MTPMMMHGLRPPAKKCSCLNPFPSRRSLFTDIQQSLSLHTWSLDPNAYPDKIELNKHKVTPPLTRWPLKLSPKRLINMINQQQNVDLALQFFNYAGIYHPNFSHNPDTYHTIIEKLAKARDLNSMEIILKGLKDLRFNAVKKHS</sequence>
<name>W1NUD5_AMBTC</name>
<dbReference type="AlphaFoldDB" id="W1NUD5"/>